<evidence type="ECO:0000313" key="6">
    <source>
        <dbReference type="EMBL" id="UXN70304.1"/>
    </source>
</evidence>
<dbReference type="Pfam" id="PF03466">
    <property type="entry name" value="LysR_substrate"/>
    <property type="match status" value="1"/>
</dbReference>
<dbReference type="Gene3D" id="3.40.190.290">
    <property type="match status" value="1"/>
</dbReference>
<dbReference type="InterPro" id="IPR005119">
    <property type="entry name" value="LysR_subst-bd"/>
</dbReference>
<dbReference type="InterPro" id="IPR000847">
    <property type="entry name" value="LysR_HTH_N"/>
</dbReference>
<dbReference type="SUPFAM" id="SSF46785">
    <property type="entry name" value="Winged helix' DNA-binding domain"/>
    <property type="match status" value="1"/>
</dbReference>
<dbReference type="RefSeq" id="WP_262169241.1">
    <property type="nucleotide sequence ID" value="NZ_CP104965.1"/>
</dbReference>
<dbReference type="Pfam" id="PF00126">
    <property type="entry name" value="HTH_1"/>
    <property type="match status" value="1"/>
</dbReference>
<reference evidence="6 7" key="1">
    <citation type="submission" date="2022-09" db="EMBL/GenBank/DDBJ databases">
        <title>Interaction between co-microsymbionts with complementary sets of symbiotic genes in legume-rhizobium systems.</title>
        <authorList>
            <person name="Safronova V."/>
            <person name="Sazanova A."/>
            <person name="Afonin A."/>
            <person name="Chirak E."/>
        </authorList>
    </citation>
    <scope>NUCLEOTIDE SEQUENCE [LARGE SCALE GENOMIC DNA]</scope>
    <source>
        <strain evidence="6 7">A18/4-1</strain>
    </source>
</reference>
<dbReference type="Proteomes" id="UP001061862">
    <property type="component" value="Chromosome"/>
</dbReference>
<proteinExistence type="inferred from homology"/>
<accession>A0ABY6CDP8</accession>
<evidence type="ECO:0000259" key="5">
    <source>
        <dbReference type="PROSITE" id="PS50931"/>
    </source>
</evidence>
<dbReference type="InterPro" id="IPR036390">
    <property type="entry name" value="WH_DNA-bd_sf"/>
</dbReference>
<dbReference type="PROSITE" id="PS50931">
    <property type="entry name" value="HTH_LYSR"/>
    <property type="match status" value="1"/>
</dbReference>
<evidence type="ECO:0000256" key="2">
    <source>
        <dbReference type="ARBA" id="ARBA00023015"/>
    </source>
</evidence>
<dbReference type="Gene3D" id="1.10.10.10">
    <property type="entry name" value="Winged helix-like DNA-binding domain superfamily/Winged helix DNA-binding domain"/>
    <property type="match status" value="1"/>
</dbReference>
<evidence type="ECO:0000256" key="4">
    <source>
        <dbReference type="ARBA" id="ARBA00023163"/>
    </source>
</evidence>
<organism evidence="6 7">
    <name type="scientific">Devosia neptuniae</name>
    <dbReference type="NCBI Taxonomy" id="191302"/>
    <lineage>
        <taxon>Bacteria</taxon>
        <taxon>Pseudomonadati</taxon>
        <taxon>Pseudomonadota</taxon>
        <taxon>Alphaproteobacteria</taxon>
        <taxon>Hyphomicrobiales</taxon>
        <taxon>Devosiaceae</taxon>
        <taxon>Devosia</taxon>
    </lineage>
</organism>
<protein>
    <submittedName>
        <fullName evidence="6">LysR substrate-binding domain-containing protein</fullName>
    </submittedName>
</protein>
<dbReference type="PANTHER" id="PTHR30537:SF1">
    <property type="entry name" value="HTH-TYPE TRANSCRIPTIONAL REGULATOR PGRR"/>
    <property type="match status" value="1"/>
</dbReference>
<evidence type="ECO:0000256" key="3">
    <source>
        <dbReference type="ARBA" id="ARBA00023125"/>
    </source>
</evidence>
<comment type="similarity">
    <text evidence="1">Belongs to the LysR transcriptional regulatory family.</text>
</comment>
<keyword evidence="4" id="KW-0804">Transcription</keyword>
<keyword evidence="2" id="KW-0805">Transcription regulation</keyword>
<evidence type="ECO:0000313" key="7">
    <source>
        <dbReference type="Proteomes" id="UP001061862"/>
    </source>
</evidence>
<evidence type="ECO:0000256" key="1">
    <source>
        <dbReference type="ARBA" id="ARBA00009437"/>
    </source>
</evidence>
<dbReference type="InterPro" id="IPR058163">
    <property type="entry name" value="LysR-type_TF_proteobact-type"/>
</dbReference>
<dbReference type="PANTHER" id="PTHR30537">
    <property type="entry name" value="HTH-TYPE TRANSCRIPTIONAL REGULATOR"/>
    <property type="match status" value="1"/>
</dbReference>
<sequence>MARLDREVELRHTSRALKHGLTMPPDLLSLLPAFRMVATAGGFTAASGRLGITPSAVSQKIRQLESLVDARLFERTSRSIRLTEAGRLLLQDTDRAFGDIAEALDRVRTAGRRPAGNLRINLSRLAAQFCILPRLADFVRHYPDIDVELATDDRLSDIVAGGFDAGIRFSDTLELDMIARPIGPVLHRRVLASRAYLEAAGIPQHPNDLASHQVIRYRFPGSQRLEPLTFNVGDQVVRLDPPPRLVFDDNNHFDFAVRAGLGVAQLYRTTEIPANESDELVEVLHQFEPRPSQFQLYYPTRNQPPKLRAFIDWFCS</sequence>
<dbReference type="EMBL" id="CP104965">
    <property type="protein sequence ID" value="UXN70304.1"/>
    <property type="molecule type" value="Genomic_DNA"/>
</dbReference>
<gene>
    <name evidence="6" type="ORF">N8A98_03655</name>
</gene>
<feature type="domain" description="HTH lysR-type" evidence="5">
    <location>
        <begin position="26"/>
        <end position="83"/>
    </location>
</feature>
<dbReference type="InterPro" id="IPR036388">
    <property type="entry name" value="WH-like_DNA-bd_sf"/>
</dbReference>
<name>A0ABY6CDP8_9HYPH</name>
<keyword evidence="7" id="KW-1185">Reference proteome</keyword>
<keyword evidence="3" id="KW-0238">DNA-binding</keyword>
<dbReference type="SUPFAM" id="SSF53850">
    <property type="entry name" value="Periplasmic binding protein-like II"/>
    <property type="match status" value="1"/>
</dbReference>